<feature type="compositionally biased region" description="Low complexity" evidence="1">
    <location>
        <begin position="774"/>
        <end position="786"/>
    </location>
</feature>
<feature type="compositionally biased region" description="Pro residues" evidence="1">
    <location>
        <begin position="77"/>
        <end position="90"/>
    </location>
</feature>
<organism evidence="4 5">
    <name type="scientific">Fusarium floridanum</name>
    <dbReference type="NCBI Taxonomy" id="1325733"/>
    <lineage>
        <taxon>Eukaryota</taxon>
        <taxon>Fungi</taxon>
        <taxon>Dikarya</taxon>
        <taxon>Ascomycota</taxon>
        <taxon>Pezizomycotina</taxon>
        <taxon>Sordariomycetes</taxon>
        <taxon>Hypocreomycetidae</taxon>
        <taxon>Hypocreales</taxon>
        <taxon>Nectriaceae</taxon>
        <taxon>Fusarium</taxon>
        <taxon>Fusarium solani species complex</taxon>
    </lineage>
</organism>
<dbReference type="EMBL" id="NKCL01000247">
    <property type="protein sequence ID" value="RSL77457.1"/>
    <property type="molecule type" value="Genomic_DNA"/>
</dbReference>
<comment type="caution">
    <text evidence="4">The sequence shown here is derived from an EMBL/GenBank/DDBJ whole genome shotgun (WGS) entry which is preliminary data.</text>
</comment>
<evidence type="ECO:0000256" key="1">
    <source>
        <dbReference type="SAM" id="MobiDB-lite"/>
    </source>
</evidence>
<feature type="compositionally biased region" description="Polar residues" evidence="1">
    <location>
        <begin position="496"/>
        <end position="506"/>
    </location>
</feature>
<dbReference type="Pfam" id="PF24086">
    <property type="entry name" value="DUF7371"/>
    <property type="match status" value="1"/>
</dbReference>
<feature type="region of interest" description="Disordered" evidence="1">
    <location>
        <begin position="1089"/>
        <end position="1121"/>
    </location>
</feature>
<feature type="compositionally biased region" description="Gly residues" evidence="1">
    <location>
        <begin position="93"/>
        <end position="105"/>
    </location>
</feature>
<feature type="compositionally biased region" description="Low complexity" evidence="1">
    <location>
        <begin position="1377"/>
        <end position="1400"/>
    </location>
</feature>
<feature type="compositionally biased region" description="Gly residues" evidence="1">
    <location>
        <begin position="32"/>
        <end position="46"/>
    </location>
</feature>
<proteinExistence type="predicted"/>
<reference evidence="4 5" key="1">
    <citation type="submission" date="2017-06" db="EMBL/GenBank/DDBJ databases">
        <title>Comparative genomic analysis of Ambrosia Fusariam Clade fungi.</title>
        <authorList>
            <person name="Stajich J.E."/>
            <person name="Carrillo J."/>
            <person name="Kijimoto T."/>
            <person name="Eskalen A."/>
            <person name="O'Donnell K."/>
            <person name="Kasson M."/>
        </authorList>
    </citation>
    <scope>NUCLEOTIDE SEQUENCE [LARGE SCALE GENOMIC DNA]</scope>
    <source>
        <strain evidence="4 5">NRRL62606</strain>
    </source>
</reference>
<feature type="compositionally biased region" description="Low complexity" evidence="1">
    <location>
        <begin position="50"/>
        <end position="73"/>
    </location>
</feature>
<feature type="region of interest" description="Disordered" evidence="1">
    <location>
        <begin position="990"/>
        <end position="1030"/>
    </location>
</feature>
<feature type="region of interest" description="Disordered" evidence="1">
    <location>
        <begin position="187"/>
        <end position="506"/>
    </location>
</feature>
<evidence type="ECO:0000313" key="5">
    <source>
        <dbReference type="Proteomes" id="UP000287972"/>
    </source>
</evidence>
<sequence length="1638" mass="160612">MRISASLGLILASGLLGHSGAQTVDYTTGPNGSPGGSPGDGSGGIPPGNPNGAPGSAPFPGNAPGSPGSFPGGHDPNFPPTAPGGLPPNIPGGAPGTFPGSGPGNAPGSFPGGSPANVPGSVPGGVPGGVPGASSIVFPPGSPNGIPHLPQNAPNAPGSHVIGASSLPTCPLTTKTVVVTVLPTGPHGGSGFPAPGRSGPQQTAVPAPFPTKPPRFSASGMGPTVSPFTTLTVDLWGPGSGPGAGTGPGSGNDDAPGSGDSNAPGSGDSNAPGSGDSNAPGSGDSNAPGSGDSNAPGSGDSNAPGSGDSNPGSGDSNAPGGESGNTNPDTGAGSGGDVGSDHGSDSGLGGSDDGADSGGLGNSSDDGSDSGLGNSANDGVDSDVGSNSNDGTHSPFSSPFPGSNPAPKYSQPAPGGPSGDFPSWPGSNTLGPVPTPFQIPGTSGPGGFPPSQPQNPSQGPVQEASDSLPVTTQAGPQLPGGSSPWFTTVGGADNAGQPSSPWITVTGQDGLPTVIIVPGASQPSTPWLTITGQDGLPTVITDGDDTVPGQSEPHAPWLTITGQDGLPTVISGGHGTPTDQARPSTPWVTITGQDGLPTVVSSGDDTAPGQAEPHTPWLTITGQDGLPTVIDSPGPNQPSTPWLTITGQNGLPTVISGGQATAPGQPQPSTPWLTVTGQDGRPTVINAPAPAQPSTPWLTITGQDGLPTVVSGGDGTTPGQAQPPSFTGFPQGQGLPSGISAVPLPLPSAPGIPGGSGSQGTDQDLPSGIPFPAPGSTGSPGAPGASLPDDGSGQGITTVTTFTTTGADGLPTVVDSTWVIPFTGPVAEASSQLPVSGLPQGSLSGIPFDVGSIPTGSFPAPGSPQDGSDSLVATTCTSFTLIGTDGLPTVVHSTWVVPAGTPGSGDSAGIPGPISTGASIPGFPTAGPAGIPTGLPSGLPTGLPTASDLNSAAPITTHTSYTVIGSDGLPTVVDSTFVIPGPLVTGSAVIGNPEAPSEASDALPNGITSSANDQASGLPGVSSSGSAGSGVVTGGITTCTSYTMIGPDGLPTVVDSTWVIPGAIDTQLGNPALTSDAFSSGLPSGVPGNPSFVSDGFPSGLPTGAPGQVTASPSLPSGSNPNGQAGITTCITYTVLGTDGLPTIIDSTLVIPTGTEPTGTNGLPSVTGVPQPDSSDDSAGTFATLTTAIVIGSDGKPTLTVQTIIFGDSSALGVSTSAPQGTISGVPSLPPLGPVVTSVDMGPLVTGSPSIDSYGAIISDQSMSGLVADSSADAHGDSVTGTVTGTLTWTVTSVVNPPGGPVLSGDGSDSLGPYNTLGNPTPSEFTLWPLSSLPVTLQTSTWTNVVVEETTSYTLNFPLTTLATITVGKRHIRRQEASVWSNSSTEASSASTSTASSDASSTSICATGLSIGNTTIDFDNSKAGPLFNPQEHIWFSSGFLIAPPTSEQPQPYIPSSGGQLVEFVPPALSNTTTTGSGDVAQIGMGPHAPSPCFRFDFFGASLGCDAQGNEKWCEFEISAYRWNDTSSSEESIAWSEIKQVPACPTFSEGGYQLTRIDLDGYTDLSSVLITLRVSQELRVWWGDDFRVGWTDNTCDAAACRTHAPTYLMKEEAVSDAVRRGVFQWSRTNTFDRIDDAIV</sequence>
<protein>
    <recommendedName>
        <fullName evidence="3">DUF7371 domain-containing protein</fullName>
    </recommendedName>
</protein>
<accession>A0A428RIT8</accession>
<feature type="domain" description="DUF7371" evidence="3">
    <location>
        <begin position="1412"/>
        <end position="1600"/>
    </location>
</feature>
<feature type="region of interest" description="Disordered" evidence="1">
    <location>
        <begin position="1155"/>
        <end position="1178"/>
    </location>
</feature>
<feature type="compositionally biased region" description="Polar residues" evidence="1">
    <location>
        <begin position="717"/>
        <end position="730"/>
    </location>
</feature>
<feature type="chain" id="PRO_5019357758" description="DUF7371 domain-containing protein" evidence="2">
    <location>
        <begin position="22"/>
        <end position="1638"/>
    </location>
</feature>
<evidence type="ECO:0000313" key="4">
    <source>
        <dbReference type="EMBL" id="RSL77457.1"/>
    </source>
</evidence>
<feature type="signal peptide" evidence="2">
    <location>
        <begin position="1"/>
        <end position="21"/>
    </location>
</feature>
<feature type="compositionally biased region" description="Low complexity" evidence="1">
    <location>
        <begin position="301"/>
        <end position="318"/>
    </location>
</feature>
<feature type="compositionally biased region" description="Gly residues" evidence="1">
    <location>
        <begin position="122"/>
        <end position="131"/>
    </location>
</feature>
<feature type="compositionally biased region" description="Polar residues" evidence="1">
    <location>
        <begin position="464"/>
        <end position="475"/>
    </location>
</feature>
<feature type="compositionally biased region" description="Polar residues" evidence="1">
    <location>
        <begin position="1155"/>
        <end position="1164"/>
    </location>
</feature>
<feature type="compositionally biased region" description="Gly residues" evidence="1">
    <location>
        <begin position="346"/>
        <end position="361"/>
    </location>
</feature>
<feature type="region of interest" description="Disordered" evidence="1">
    <location>
        <begin position="708"/>
        <end position="798"/>
    </location>
</feature>
<feature type="compositionally biased region" description="Low complexity" evidence="1">
    <location>
        <begin position="362"/>
        <end position="379"/>
    </location>
</feature>
<feature type="compositionally biased region" description="Low complexity" evidence="1">
    <location>
        <begin position="1016"/>
        <end position="1026"/>
    </location>
</feature>
<feature type="compositionally biased region" description="Low complexity" evidence="1">
    <location>
        <begin position="394"/>
        <end position="407"/>
    </location>
</feature>
<feature type="region of interest" description="Disordered" evidence="1">
    <location>
        <begin position="23"/>
        <end position="160"/>
    </location>
</feature>
<feature type="compositionally biased region" description="Low complexity" evidence="1">
    <location>
        <begin position="112"/>
        <end position="121"/>
    </location>
</feature>
<feature type="compositionally biased region" description="Gly residues" evidence="1">
    <location>
        <begin position="238"/>
        <end position="250"/>
    </location>
</feature>
<evidence type="ECO:0000256" key="2">
    <source>
        <dbReference type="SAM" id="SignalP"/>
    </source>
</evidence>
<keyword evidence="2" id="KW-0732">Signal</keyword>
<keyword evidence="5" id="KW-1185">Reference proteome</keyword>
<feature type="compositionally biased region" description="Polar residues" evidence="1">
    <location>
        <begin position="259"/>
        <end position="300"/>
    </location>
</feature>
<gene>
    <name evidence="4" type="ORF">CEP51_009062</name>
</gene>
<feature type="compositionally biased region" description="Polar residues" evidence="1">
    <location>
        <begin position="1006"/>
        <end position="1015"/>
    </location>
</feature>
<feature type="compositionally biased region" description="Low complexity" evidence="1">
    <location>
        <begin position="1112"/>
        <end position="1121"/>
    </location>
</feature>
<evidence type="ECO:0000259" key="3">
    <source>
        <dbReference type="Pfam" id="PF24086"/>
    </source>
</evidence>
<dbReference type="InterPro" id="IPR055795">
    <property type="entry name" value="DUF7371"/>
</dbReference>
<name>A0A428RIT8_9HYPO</name>
<dbReference type="Proteomes" id="UP000287972">
    <property type="component" value="Unassembled WGS sequence"/>
</dbReference>
<feature type="region of interest" description="Disordered" evidence="1">
    <location>
        <begin position="1376"/>
        <end position="1400"/>
    </location>
</feature>